<keyword evidence="5" id="KW-1185">Reference proteome</keyword>
<evidence type="ECO:0000259" key="3">
    <source>
        <dbReference type="PROSITE" id="PS50837"/>
    </source>
</evidence>
<dbReference type="InterPro" id="IPR036770">
    <property type="entry name" value="Ankyrin_rpt-contain_sf"/>
</dbReference>
<organism evidence="4 5">
    <name type="scientific">Didymella pomorum</name>
    <dbReference type="NCBI Taxonomy" id="749634"/>
    <lineage>
        <taxon>Eukaryota</taxon>
        <taxon>Fungi</taxon>
        <taxon>Dikarya</taxon>
        <taxon>Ascomycota</taxon>
        <taxon>Pezizomycotina</taxon>
        <taxon>Dothideomycetes</taxon>
        <taxon>Pleosporomycetidae</taxon>
        <taxon>Pleosporales</taxon>
        <taxon>Pleosporineae</taxon>
        <taxon>Didymellaceae</taxon>
        <taxon>Didymella</taxon>
    </lineage>
</organism>
<dbReference type="Pfam" id="PF24883">
    <property type="entry name" value="NPHP3_N"/>
    <property type="match status" value="1"/>
</dbReference>
<dbReference type="SUPFAM" id="SSF52540">
    <property type="entry name" value="P-loop containing nucleoside triphosphate hydrolases"/>
    <property type="match status" value="1"/>
</dbReference>
<dbReference type="PROSITE" id="PS50088">
    <property type="entry name" value="ANK_REPEAT"/>
    <property type="match status" value="4"/>
</dbReference>
<feature type="repeat" description="ANK" evidence="2">
    <location>
        <begin position="968"/>
        <end position="1000"/>
    </location>
</feature>
<dbReference type="AlphaFoldDB" id="A0A9W8ZFN9"/>
<dbReference type="SMART" id="SM00248">
    <property type="entry name" value="ANK"/>
    <property type="match status" value="6"/>
</dbReference>
<dbReference type="SUPFAM" id="SSF48403">
    <property type="entry name" value="Ankyrin repeat"/>
    <property type="match status" value="1"/>
</dbReference>
<evidence type="ECO:0000256" key="1">
    <source>
        <dbReference type="ARBA" id="ARBA00022737"/>
    </source>
</evidence>
<dbReference type="Gene3D" id="3.40.50.300">
    <property type="entry name" value="P-loop containing nucleotide triphosphate hydrolases"/>
    <property type="match status" value="1"/>
</dbReference>
<comment type="caution">
    <text evidence="4">The sequence shown here is derived from an EMBL/GenBank/DDBJ whole genome shotgun (WGS) entry which is preliminary data.</text>
</comment>
<protein>
    <recommendedName>
        <fullName evidence="3">NACHT domain-containing protein</fullName>
    </recommendedName>
</protein>
<gene>
    <name evidence="4" type="ORF">N0V91_006012</name>
</gene>
<dbReference type="InterPro" id="IPR002110">
    <property type="entry name" value="Ankyrin_rpt"/>
</dbReference>
<dbReference type="InterPro" id="IPR056884">
    <property type="entry name" value="NPHP3-like_N"/>
</dbReference>
<dbReference type="PROSITE" id="PS50837">
    <property type="entry name" value="NACHT"/>
    <property type="match status" value="1"/>
</dbReference>
<dbReference type="InterPro" id="IPR007111">
    <property type="entry name" value="NACHT_NTPase"/>
</dbReference>
<reference evidence="4" key="1">
    <citation type="submission" date="2022-10" db="EMBL/GenBank/DDBJ databases">
        <title>Tapping the CABI collections for fungal endophytes: first genome assemblies for Collariella, Neodidymelliopsis, Ascochyta clinopodiicola, Didymella pomorum, Didymosphaeria variabile, Neocosmospora piperis and Neocucurbitaria cava.</title>
        <authorList>
            <person name="Hill R."/>
        </authorList>
    </citation>
    <scope>NUCLEOTIDE SEQUENCE</scope>
    <source>
        <strain evidence="4">IMI 355091</strain>
    </source>
</reference>
<keyword evidence="1" id="KW-0677">Repeat</keyword>
<dbReference type="Gene3D" id="1.25.40.20">
    <property type="entry name" value="Ankyrin repeat-containing domain"/>
    <property type="match status" value="1"/>
</dbReference>
<dbReference type="OrthoDB" id="427518at2759"/>
<dbReference type="InterPro" id="IPR027417">
    <property type="entry name" value="P-loop_NTPase"/>
</dbReference>
<sequence>MVKEVLRRSELSSENSEHHIEAVRASQTWERLFIVRLALFFAWIPTLPFSAPSAATALSSSSAVNPSLRNGEGIGRYSDKVVPDTSSLLDDEREHAETIGANHMEMARFCGSEDVGYQKVAGEIRVIIERVYQIHDGSMQHPHGPVAMPNRTAPSMHSQLDEMTRLHANGFNNRGKEELMLNQQHVHLRPRIVEPSAPTSSHSGIAPLGTARAADRHQPVFSDTEKECLQYFSFTQLGARQQNIKPELEGTCMWIFNHANYREWEARQQVGTHRGILWVKGKPGAGKSVFMKKILQTIEDRELPGSIVASFFFNARGAELERNTRGMSQSLLHQILQQDVGMRQDFQRIYLKRKATRGVVKFEELELRGFLMRHLTKPINIPVYILIDALDECKEEEVRDVVDYLRELTDLAYDAGNKVSVCMSSRRYPTISVARCPEIDVEDGNRSDVTRYVYQKIRRHADGSMPETLATSIDSKASHVFLWAVLVVEMVLRGWDAGVPPHELETMLSRIPQEIDQVFDGLSQTLTVEERPETLRLFQWVLLSVSPLNLGSLQYALIFGRDRPPPSFAAVHIADGPFKSQQLIRRITHYSRGLLEVVKTDSAYVVQVIHESVRDWFFSAGGFSCMDPTLSSEPIGKGHIEVLRTCINILTTSDLWELHPLQANIPRGLGYENRCEGTYWSSHVRNGIGLNSCKKADVIGITQYCADNIFKHVQCVEDHGMVPEAFLNTILESNSKLWANLLHVVTADDELRYHHSTHNVLTLLCRKGLSNSVSWALQTGGGKRLRDLSCNAVRACILGAHLDTLKVLDSYQCIRELTDADGRNGLHWSCIIYAHAQSYFSLIKSTLTGLIEFFLERDVSMNSKDKYGTTALMMAVPLVEGSTDIVQYLIGLGAFVDARDNDGRTALHIAVEHQKLFISEELLKQGASADIQDVGGQIVLHKTAALGRESLTTMLLKYTKNINLPDTHGATPLHLAALSGDGKIVCRLVLAGADLNKADETGQTVLHIGARKISYGTLEMILDKGADRTLKDRFGMTASDHAEANGRGQEIVNLLDPDR</sequence>
<feature type="domain" description="NACHT" evidence="3">
    <location>
        <begin position="275"/>
        <end position="426"/>
    </location>
</feature>
<dbReference type="PANTHER" id="PTHR10039">
    <property type="entry name" value="AMELOGENIN"/>
    <property type="match status" value="1"/>
</dbReference>
<evidence type="ECO:0000313" key="5">
    <source>
        <dbReference type="Proteomes" id="UP001140510"/>
    </source>
</evidence>
<keyword evidence="2" id="KW-0040">ANK repeat</keyword>
<feature type="repeat" description="ANK" evidence="2">
    <location>
        <begin position="1001"/>
        <end position="1033"/>
    </location>
</feature>
<dbReference type="PANTHER" id="PTHR10039:SF5">
    <property type="entry name" value="NACHT DOMAIN-CONTAINING PROTEIN"/>
    <property type="match status" value="1"/>
</dbReference>
<evidence type="ECO:0000313" key="4">
    <source>
        <dbReference type="EMBL" id="KAJ4404318.1"/>
    </source>
</evidence>
<dbReference type="Proteomes" id="UP001140510">
    <property type="component" value="Unassembled WGS sequence"/>
</dbReference>
<name>A0A9W8ZFN9_9PLEO</name>
<feature type="repeat" description="ANK" evidence="2">
    <location>
        <begin position="902"/>
        <end position="934"/>
    </location>
</feature>
<feature type="repeat" description="ANK" evidence="2">
    <location>
        <begin position="867"/>
        <end position="901"/>
    </location>
</feature>
<evidence type="ECO:0000256" key="2">
    <source>
        <dbReference type="PROSITE-ProRule" id="PRU00023"/>
    </source>
</evidence>
<dbReference type="PROSITE" id="PS50297">
    <property type="entry name" value="ANK_REP_REGION"/>
    <property type="match status" value="3"/>
</dbReference>
<accession>A0A9W8ZFN9</accession>
<dbReference type="Pfam" id="PF00023">
    <property type="entry name" value="Ank"/>
    <property type="match status" value="1"/>
</dbReference>
<dbReference type="Pfam" id="PF12796">
    <property type="entry name" value="Ank_2"/>
    <property type="match status" value="1"/>
</dbReference>
<dbReference type="EMBL" id="JAPEVA010000044">
    <property type="protein sequence ID" value="KAJ4404318.1"/>
    <property type="molecule type" value="Genomic_DNA"/>
</dbReference>
<proteinExistence type="predicted"/>